<proteinExistence type="predicted"/>
<protein>
    <submittedName>
        <fullName evidence="1">Uncharacterized protein</fullName>
    </submittedName>
</protein>
<accession>A0ACC0BZR4</accession>
<organism evidence="1 2">
    <name type="scientific">Catharanthus roseus</name>
    <name type="common">Madagascar periwinkle</name>
    <name type="synonym">Vinca rosea</name>
    <dbReference type="NCBI Taxonomy" id="4058"/>
    <lineage>
        <taxon>Eukaryota</taxon>
        <taxon>Viridiplantae</taxon>
        <taxon>Streptophyta</taxon>
        <taxon>Embryophyta</taxon>
        <taxon>Tracheophyta</taxon>
        <taxon>Spermatophyta</taxon>
        <taxon>Magnoliopsida</taxon>
        <taxon>eudicotyledons</taxon>
        <taxon>Gunneridae</taxon>
        <taxon>Pentapetalae</taxon>
        <taxon>asterids</taxon>
        <taxon>lamiids</taxon>
        <taxon>Gentianales</taxon>
        <taxon>Apocynaceae</taxon>
        <taxon>Rauvolfioideae</taxon>
        <taxon>Vinceae</taxon>
        <taxon>Catharanthinae</taxon>
        <taxon>Catharanthus</taxon>
    </lineage>
</organism>
<name>A0ACC0BZR4_CATRO</name>
<dbReference type="EMBL" id="CM044702">
    <property type="protein sequence ID" value="KAI5678041.1"/>
    <property type="molecule type" value="Genomic_DNA"/>
</dbReference>
<reference evidence="2" key="1">
    <citation type="journal article" date="2023" name="Nat. Plants">
        <title>Single-cell RNA sequencing provides a high-resolution roadmap for understanding the multicellular compartmentation of specialized metabolism.</title>
        <authorList>
            <person name="Sun S."/>
            <person name="Shen X."/>
            <person name="Li Y."/>
            <person name="Li Y."/>
            <person name="Wang S."/>
            <person name="Li R."/>
            <person name="Zhang H."/>
            <person name="Shen G."/>
            <person name="Guo B."/>
            <person name="Wei J."/>
            <person name="Xu J."/>
            <person name="St-Pierre B."/>
            <person name="Chen S."/>
            <person name="Sun C."/>
        </authorList>
    </citation>
    <scope>NUCLEOTIDE SEQUENCE [LARGE SCALE GENOMIC DNA]</scope>
</reference>
<comment type="caution">
    <text evidence="1">The sequence shown here is derived from an EMBL/GenBank/DDBJ whole genome shotgun (WGS) entry which is preliminary data.</text>
</comment>
<evidence type="ECO:0000313" key="1">
    <source>
        <dbReference type="EMBL" id="KAI5678041.1"/>
    </source>
</evidence>
<dbReference type="Proteomes" id="UP001060085">
    <property type="component" value="Linkage Group LG02"/>
</dbReference>
<keyword evidence="2" id="KW-1185">Reference proteome</keyword>
<sequence>MGNSIYTNTNQQFFLQTPPLAMSNDYHRDKDSENNAKAVNVLEFTALSAATLLSEYRGRFSDAQPNLNVEKVRAYTVVKYTLENLKHLQGYPYTFMHSQRDKRELSSLEKDLNMLQSFLQWMQENSIQHSTATAIVMDSVSLVGKILDSTDSYICDYIIRKEKSFNPSRFLKYSAQATFLTRFAEKMITDMNTDGEDRGFPLARLFEKLYPNMSNDGGLVTEGSDSKESMNSSSHETCSSQRPSLVGDEQIVIGFKDDTKELLDRLIGGWKQLEVISVTGMAGIGKTTLASKLYNNIQIVGHFHIRAWTSVSQSYQKRKLLHKILSSIINEKDPVFTMSDEDIGDRLYKCLKKKRYLIVIDDIWDMEAWNDLKIHFPEDEEYSRILITSRVENVALNIIRSNSISSNSGPHQLKLLSGEESWDLFQRNVFGNNGFPEYLINVGLEVVAKCKGLPLAIVVIAGLLAQGEKTEIWWRHVANNIGSFVNSNSKELENTLALSYIHLPSHLKSCFLYLGSFPEDYEIPARMLIRSWIAEGFISSKSEKRLEDVAQEHLTNLVSRNLLMVAKRRSNGGIKSCKMHDLLRDLCLQKAPEKTFLQPLCKCRPGSSSSSSNPDEAGKFSNCQYLHFLGSYYVDQGNVFNETTLSLYKLLRTLDLRYIILNIFPESVTTLIHLKYLALCVDHIEELPNSIFELWRLETFILDSEKSRRVILNTDVMKMVGLRHLEISQELVCQEGWKSFFVGAKFSNLHTISRLCPLNSFKNFLSRAPNLRKLGLYLSYSERDDPFTFPNLAFLDQLEVLKFEYRTLGMMPFNISHLNIFPSSLKRLTLIGSYANWEEMSILGKLPNLEVLRIKDNFFSGSKWETRDDGFRRLKFLKLSHVDLKQWISESSHFPILERLVLNGCSDLEKIPIEMGEIDTLQKIDVYKSSSSVVESARDIQEARKELGNEEFNVFIYEDFQEF</sequence>
<evidence type="ECO:0000313" key="2">
    <source>
        <dbReference type="Proteomes" id="UP001060085"/>
    </source>
</evidence>
<gene>
    <name evidence="1" type="ORF">M9H77_08991</name>
</gene>